<dbReference type="RefSeq" id="WP_075016738.1">
    <property type="nucleotide sequence ID" value="NZ_FODD01000009.1"/>
</dbReference>
<gene>
    <name evidence="4" type="ORF">SAMN05216267_1009127</name>
</gene>
<evidence type="ECO:0000256" key="1">
    <source>
        <dbReference type="PIRSR" id="PIRSR639069-1"/>
    </source>
</evidence>
<name>A0A1H8J4C6_9ACTN</name>
<evidence type="ECO:0000313" key="5">
    <source>
        <dbReference type="Proteomes" id="UP000181951"/>
    </source>
</evidence>
<dbReference type="InterPro" id="IPR029058">
    <property type="entry name" value="AB_hydrolase_fold"/>
</dbReference>
<feature type="active site" description="Charge relay system" evidence="1">
    <location>
        <position position="301"/>
    </location>
</feature>
<dbReference type="AlphaFoldDB" id="A0A1H8J4C6"/>
<dbReference type="PANTHER" id="PTHR40111:SF1">
    <property type="entry name" value="CEPHALOSPORIN-C DEACETYLASE"/>
    <property type="match status" value="1"/>
</dbReference>
<dbReference type="SUPFAM" id="SSF53474">
    <property type="entry name" value="alpha/beta-Hydrolases"/>
    <property type="match status" value="1"/>
</dbReference>
<dbReference type="EMBL" id="FODD01000009">
    <property type="protein sequence ID" value="SEN74828.1"/>
    <property type="molecule type" value="Genomic_DNA"/>
</dbReference>
<feature type="active site" description="Nucleophile" evidence="1">
    <location>
        <position position="186"/>
    </location>
</feature>
<dbReference type="GO" id="GO:0052689">
    <property type="term" value="F:carboxylic ester hydrolase activity"/>
    <property type="evidence" value="ECO:0007669"/>
    <property type="project" value="TreeGrafter"/>
</dbReference>
<dbReference type="Gene3D" id="3.40.50.1820">
    <property type="entry name" value="alpha/beta hydrolase"/>
    <property type="match status" value="1"/>
</dbReference>
<evidence type="ECO:0000313" key="4">
    <source>
        <dbReference type="EMBL" id="SEN74828.1"/>
    </source>
</evidence>
<organism evidence="4 5">
    <name type="scientific">Actinacidiphila rubida</name>
    <dbReference type="NCBI Taxonomy" id="310780"/>
    <lineage>
        <taxon>Bacteria</taxon>
        <taxon>Bacillati</taxon>
        <taxon>Actinomycetota</taxon>
        <taxon>Actinomycetes</taxon>
        <taxon>Kitasatosporales</taxon>
        <taxon>Streptomycetaceae</taxon>
        <taxon>Actinacidiphila</taxon>
    </lineage>
</organism>
<evidence type="ECO:0000259" key="3">
    <source>
        <dbReference type="Pfam" id="PF05448"/>
    </source>
</evidence>
<sequence length="326" mass="34969">MLTEQDVPDLWAYRSAYREPAGFDAFWKATLEEARTHTARLRLDPVETGLETVEVHDAEFPGFGGHPVRAWLRLPRERSGPLPAVVQFHGYGSGRGAPLDDLLWASAGYLHLLVDTRGQGGAWAGGGATPDPVGSGPSHPGFLTRGIEDPHTYVYRRVFTDAVRAVDAVRNCPLADPDRVAVAGASQGGGIALAVAGLVPDVRALHVQSPFLCDIRHATRLTGEPPYAELIGYLAARRDLVEQTFATLGHFDGLAFARRATAPAWFSAGLRDEVCPPSTALAAYHAYAGPRHMRLWEFNGHDAGGPEDLAIALSAFGALLKTSSHA</sequence>
<protein>
    <submittedName>
        <fullName evidence="4">Cephalosporin-C deacetylase</fullName>
    </submittedName>
</protein>
<dbReference type="STRING" id="310780.SAMN05216267_1009127"/>
<feature type="active site" description="Charge relay system" evidence="1">
    <location>
        <position position="272"/>
    </location>
</feature>
<evidence type="ECO:0000256" key="2">
    <source>
        <dbReference type="PIRSR" id="PIRSR639069-2"/>
    </source>
</evidence>
<reference evidence="4 5" key="1">
    <citation type="submission" date="2016-10" db="EMBL/GenBank/DDBJ databases">
        <authorList>
            <person name="de Groot N.N."/>
        </authorList>
    </citation>
    <scope>NUCLEOTIDE SEQUENCE [LARGE SCALE GENOMIC DNA]</scope>
    <source>
        <strain evidence="4 5">CGMCC 4.2026</strain>
    </source>
</reference>
<dbReference type="Pfam" id="PF05448">
    <property type="entry name" value="AXE1"/>
    <property type="match status" value="1"/>
</dbReference>
<dbReference type="Proteomes" id="UP000181951">
    <property type="component" value="Unassembled WGS sequence"/>
</dbReference>
<dbReference type="InterPro" id="IPR008391">
    <property type="entry name" value="AXE1_dom"/>
</dbReference>
<dbReference type="GO" id="GO:0005976">
    <property type="term" value="P:polysaccharide metabolic process"/>
    <property type="evidence" value="ECO:0007669"/>
    <property type="project" value="TreeGrafter"/>
</dbReference>
<dbReference type="InterPro" id="IPR039069">
    <property type="entry name" value="CE7"/>
</dbReference>
<feature type="binding site" evidence="2">
    <location>
        <position position="91"/>
    </location>
    <ligand>
        <name>substrate</name>
    </ligand>
</feature>
<feature type="domain" description="Acetyl xylan esterase" evidence="3">
    <location>
        <begin position="9"/>
        <end position="305"/>
    </location>
</feature>
<keyword evidence="5" id="KW-1185">Reference proteome</keyword>
<proteinExistence type="predicted"/>
<accession>A0A1H8J4C6</accession>
<dbReference type="PANTHER" id="PTHR40111">
    <property type="entry name" value="CEPHALOSPORIN-C DEACETYLASE"/>
    <property type="match status" value="1"/>
</dbReference>
<dbReference type="OrthoDB" id="9770528at2"/>